<dbReference type="PANTHER" id="PTHR36981">
    <property type="entry name" value="ZGC:195170"/>
    <property type="match status" value="1"/>
</dbReference>
<evidence type="ECO:0000259" key="2">
    <source>
        <dbReference type="Pfam" id="PF20478"/>
    </source>
</evidence>
<dbReference type="AlphaFoldDB" id="A0AAJ7Q2Q1"/>
<protein>
    <submittedName>
        <fullName evidence="4">P2X purinoceptor 7 isoform X2</fullName>
    </submittedName>
    <submittedName>
        <fullName evidence="5">P2X purinoceptor 7 isoform X3</fullName>
    </submittedName>
</protein>
<dbReference type="PANTHER" id="PTHR36981:SF3">
    <property type="entry name" value="UBIQUITIN-LIKE PROTEASE FAMILY PROFILE DOMAIN-CONTAINING PROTEIN"/>
    <property type="match status" value="1"/>
</dbReference>
<dbReference type="Proteomes" id="UP000694890">
    <property type="component" value="Linkage group LG5"/>
</dbReference>
<evidence type="ECO:0000313" key="4">
    <source>
        <dbReference type="RefSeq" id="XP_018545119.1"/>
    </source>
</evidence>
<evidence type="ECO:0000313" key="3">
    <source>
        <dbReference type="Proteomes" id="UP000694890"/>
    </source>
</evidence>
<name>A0AAJ7Q2Q1_LATCA</name>
<gene>
    <name evidence="4 5" type="primary">LOC108892177</name>
</gene>
<evidence type="ECO:0000313" key="5">
    <source>
        <dbReference type="RefSeq" id="XP_050926923.1"/>
    </source>
</evidence>
<dbReference type="RefSeq" id="XP_050926923.1">
    <property type="nucleotide sequence ID" value="XM_051070966.1"/>
</dbReference>
<sequence>MENLCPTGQTSGSSTPGDSSRRSEAAGDSQGQPAWCVCQGCREMPSDIEKKCCDQDPPNCIAISALMVSNVLNERGGRIGNDDRGEMNRQRRKAAYRRFVEWKYGSLGSRNREVIPSCCVWKIRDCFPDPQGQYTGFIPGRGYFD</sequence>
<feature type="domain" description="P2X purinoreceptor 7 intracellular" evidence="2">
    <location>
        <begin position="25"/>
        <end position="137"/>
    </location>
</feature>
<dbReference type="InterPro" id="IPR046815">
    <property type="entry name" value="P2RX7_C"/>
</dbReference>
<dbReference type="GeneID" id="108892177"/>
<proteinExistence type="predicted"/>
<accession>A0AAJ7Q2Q1</accession>
<evidence type="ECO:0000256" key="1">
    <source>
        <dbReference type="SAM" id="MobiDB-lite"/>
    </source>
</evidence>
<dbReference type="RefSeq" id="XP_018545119.1">
    <property type="nucleotide sequence ID" value="XM_018689603.2"/>
</dbReference>
<feature type="compositionally biased region" description="Polar residues" evidence="1">
    <location>
        <begin position="1"/>
        <end position="18"/>
    </location>
</feature>
<reference evidence="4 5" key="1">
    <citation type="submission" date="2025-04" db="UniProtKB">
        <authorList>
            <consortium name="RefSeq"/>
        </authorList>
    </citation>
    <scope>IDENTIFICATION</scope>
    <source>
        <tissue evidence="4 5">Brain</tissue>
    </source>
</reference>
<feature type="region of interest" description="Disordered" evidence="1">
    <location>
        <begin position="1"/>
        <end position="32"/>
    </location>
</feature>
<organism evidence="3 4">
    <name type="scientific">Lates calcarifer</name>
    <name type="common">Barramundi</name>
    <name type="synonym">Holocentrus calcarifer</name>
    <dbReference type="NCBI Taxonomy" id="8187"/>
    <lineage>
        <taxon>Eukaryota</taxon>
        <taxon>Metazoa</taxon>
        <taxon>Chordata</taxon>
        <taxon>Craniata</taxon>
        <taxon>Vertebrata</taxon>
        <taxon>Euteleostomi</taxon>
        <taxon>Actinopterygii</taxon>
        <taxon>Neopterygii</taxon>
        <taxon>Teleostei</taxon>
        <taxon>Neoteleostei</taxon>
        <taxon>Acanthomorphata</taxon>
        <taxon>Carangaria</taxon>
        <taxon>Carangaria incertae sedis</taxon>
        <taxon>Centropomidae</taxon>
        <taxon>Lates</taxon>
    </lineage>
</organism>
<dbReference type="KEGG" id="lcf:108892177"/>
<dbReference type="Pfam" id="PF20478">
    <property type="entry name" value="P2RX7_C"/>
    <property type="match status" value="1"/>
</dbReference>